<keyword evidence="3" id="KW-0119">Carbohydrate metabolism</keyword>
<dbReference type="Pfam" id="PF02744">
    <property type="entry name" value="GalP_UDP_tr_C"/>
    <property type="match status" value="1"/>
</dbReference>
<gene>
    <name evidence="5" type="ORF">DD924_14930</name>
</gene>
<keyword evidence="5" id="KW-0808">Transferase</keyword>
<reference evidence="5 6" key="1">
    <citation type="journal article" date="2018" name="Vet. Microbiol.">
        <title>Clonal diversity and geographic distribution of methicillin-resistant Staphylococcus pseudintermedius from Australian animals: Discovery of novel sequence types.</title>
        <authorList>
            <person name="Worthing K.A."/>
            <person name="Abraham S."/>
            <person name="Coombs G.W."/>
            <person name="Pang S."/>
            <person name="Saputra S."/>
            <person name="Jordan D."/>
            <person name="Trott D.J."/>
            <person name="Norris J.M."/>
        </authorList>
    </citation>
    <scope>NUCLEOTIDE SEQUENCE [LARGE SCALE GENOMIC DNA]</scope>
    <source>
        <strain evidence="5 6">ST71 3</strain>
    </source>
</reference>
<dbReference type="PANTHER" id="PTHR39191:SF1">
    <property type="entry name" value="DUF4922 DOMAIN-CONTAINING PROTEIN"/>
    <property type="match status" value="1"/>
</dbReference>
<protein>
    <submittedName>
        <fullName evidence="5">Galactose-1-phosphate uridylyltransferase</fullName>
        <ecNumber evidence="5">2.7.7.12</ecNumber>
    </submittedName>
</protein>
<dbReference type="Proteomes" id="UP000246351">
    <property type="component" value="Unassembled WGS sequence"/>
</dbReference>
<evidence type="ECO:0000256" key="2">
    <source>
        <dbReference type="ARBA" id="ARBA00004947"/>
    </source>
</evidence>
<comment type="caution">
    <text evidence="5">The sequence shown here is derived from an EMBL/GenBank/DDBJ whole genome shotgun (WGS) entry which is preliminary data.</text>
</comment>
<dbReference type="InterPro" id="IPR005850">
    <property type="entry name" value="GalP_Utransf_C"/>
</dbReference>
<proteinExistence type="predicted"/>
<dbReference type="GO" id="GO:0005737">
    <property type="term" value="C:cytoplasm"/>
    <property type="evidence" value="ECO:0007669"/>
    <property type="project" value="InterPro"/>
</dbReference>
<comment type="pathway">
    <text evidence="2">Carbohydrate metabolism; galactose metabolism.</text>
</comment>
<keyword evidence="5" id="KW-0548">Nucleotidyltransferase</keyword>
<feature type="domain" description="Galactose-1-phosphate uridyl transferase C-terminal" evidence="4">
    <location>
        <begin position="1"/>
        <end position="137"/>
    </location>
</feature>
<keyword evidence="3" id="KW-0299">Galactose metabolism</keyword>
<accession>A0A317Z594</accession>
<organism evidence="5 6">
    <name type="scientific">Staphylococcus pseudintermedius</name>
    <dbReference type="NCBI Taxonomy" id="283734"/>
    <lineage>
        <taxon>Bacteria</taxon>
        <taxon>Bacillati</taxon>
        <taxon>Bacillota</taxon>
        <taxon>Bacilli</taxon>
        <taxon>Bacillales</taxon>
        <taxon>Staphylococcaceae</taxon>
        <taxon>Staphylococcus</taxon>
        <taxon>Staphylococcus intermedius group</taxon>
    </lineage>
</organism>
<dbReference type="InterPro" id="IPR000766">
    <property type="entry name" value="GalP_uridyl_Trfase_II"/>
</dbReference>
<dbReference type="AlphaFoldDB" id="A0A317Z594"/>
<evidence type="ECO:0000256" key="3">
    <source>
        <dbReference type="ARBA" id="ARBA00023144"/>
    </source>
</evidence>
<dbReference type="EMBL" id="QEIV01001592">
    <property type="protein sequence ID" value="PWZ95789.1"/>
    <property type="molecule type" value="Genomic_DNA"/>
</dbReference>
<comment type="catalytic activity">
    <reaction evidence="1">
        <text>alpha-D-galactose 1-phosphate + UDP-alpha-D-glucose = alpha-D-glucose 1-phosphate + UDP-alpha-D-galactose</text>
        <dbReference type="Rhea" id="RHEA:13989"/>
        <dbReference type="ChEBI" id="CHEBI:58336"/>
        <dbReference type="ChEBI" id="CHEBI:58601"/>
        <dbReference type="ChEBI" id="CHEBI:58885"/>
        <dbReference type="ChEBI" id="CHEBI:66914"/>
        <dbReference type="EC" id="2.7.7.12"/>
    </reaction>
</comment>
<dbReference type="GO" id="GO:0006012">
    <property type="term" value="P:galactose metabolic process"/>
    <property type="evidence" value="ECO:0007669"/>
    <property type="project" value="UniProtKB-KW"/>
</dbReference>
<dbReference type="GO" id="GO:0008108">
    <property type="term" value="F:UDP-glucose:hexose-1-phosphate uridylyltransferase activity"/>
    <property type="evidence" value="ECO:0007669"/>
    <property type="project" value="UniProtKB-EC"/>
</dbReference>
<dbReference type="EC" id="2.7.7.12" evidence="5"/>
<evidence type="ECO:0000256" key="1">
    <source>
        <dbReference type="ARBA" id="ARBA00001107"/>
    </source>
</evidence>
<evidence type="ECO:0000259" key="4">
    <source>
        <dbReference type="Pfam" id="PF02744"/>
    </source>
</evidence>
<feature type="non-terminal residue" evidence="5">
    <location>
        <position position="1"/>
    </location>
</feature>
<name>A0A317Z594_STAPS</name>
<evidence type="ECO:0000313" key="6">
    <source>
        <dbReference type="Proteomes" id="UP000246351"/>
    </source>
</evidence>
<dbReference type="PANTHER" id="PTHR39191">
    <property type="entry name" value="GALACTOSE-1-PHOSPHATE URIDYLYLTRANSFERASE"/>
    <property type="match status" value="1"/>
</dbReference>
<sequence length="211" mass="24275">ERAFELKDFPTVHAGIVKWPMSVIRLMATDTEQLIEASEWIRHQWESYSDASVQVKAYSDSGERHHTVTPIARFRDGRYEMDIVLRDNQRTEEFPDGLFHPHQDVQHIKKENIGLIEVMGTAILPGRLKNELQNVIAFLNGDETVDLGVHTAWAQDMKEEYDFGTDDAEAIVRQEVGYKFERVLQDAGVFKRDEAGQVAFQRFIATLNVKN</sequence>
<dbReference type="STRING" id="937773.SPSINT_1940"/>
<evidence type="ECO:0000313" key="5">
    <source>
        <dbReference type="EMBL" id="PWZ95789.1"/>
    </source>
</evidence>